<reference evidence="1" key="2">
    <citation type="submission" date="2025-09" db="UniProtKB">
        <authorList>
            <consortium name="Ensembl"/>
        </authorList>
    </citation>
    <scope>IDENTIFICATION</scope>
</reference>
<name>A0A3Q2ZUV7_KRYMA</name>
<dbReference type="Ensembl" id="ENSKMAT00000007712.1">
    <property type="protein sequence ID" value="ENSKMAP00000007593.1"/>
    <property type="gene ID" value="ENSKMAG00000005716.1"/>
</dbReference>
<keyword evidence="2" id="KW-1185">Reference proteome</keyword>
<proteinExistence type="predicted"/>
<reference evidence="1" key="1">
    <citation type="submission" date="2025-08" db="UniProtKB">
        <authorList>
            <consortium name="Ensembl"/>
        </authorList>
    </citation>
    <scope>IDENTIFICATION</scope>
</reference>
<dbReference type="AlphaFoldDB" id="A0A3Q2ZUV7"/>
<dbReference type="Proteomes" id="UP000264800">
    <property type="component" value="Unplaced"/>
</dbReference>
<evidence type="ECO:0000313" key="1">
    <source>
        <dbReference type="Ensembl" id="ENSKMAP00000007593.1"/>
    </source>
</evidence>
<organism evidence="1 2">
    <name type="scientific">Kryptolebias marmoratus</name>
    <name type="common">Mangrove killifish</name>
    <name type="synonym">Rivulus marmoratus</name>
    <dbReference type="NCBI Taxonomy" id="37003"/>
    <lineage>
        <taxon>Eukaryota</taxon>
        <taxon>Metazoa</taxon>
        <taxon>Chordata</taxon>
        <taxon>Craniata</taxon>
        <taxon>Vertebrata</taxon>
        <taxon>Euteleostomi</taxon>
        <taxon>Actinopterygii</taxon>
        <taxon>Neopterygii</taxon>
        <taxon>Teleostei</taxon>
        <taxon>Neoteleostei</taxon>
        <taxon>Acanthomorphata</taxon>
        <taxon>Ovalentaria</taxon>
        <taxon>Atherinomorphae</taxon>
        <taxon>Cyprinodontiformes</taxon>
        <taxon>Rivulidae</taxon>
        <taxon>Kryptolebias</taxon>
    </lineage>
</organism>
<accession>A0A3Q2ZUV7</accession>
<protein>
    <submittedName>
        <fullName evidence="1">Uncharacterized protein</fullName>
    </submittedName>
</protein>
<sequence length="82" mass="8927">ERALPHGSHSLIVIISRTRVLWADEAKVKSLGFNTQPAVLRKPHIRSGQKTVNHSGGGLMVWVCSPALINGSTSPVKYSRVK</sequence>
<evidence type="ECO:0000313" key="2">
    <source>
        <dbReference type="Proteomes" id="UP000264800"/>
    </source>
</evidence>